<gene>
    <name evidence="2" type="ORF">EQM06_06725</name>
</gene>
<protein>
    <submittedName>
        <fullName evidence="2">DUF1540 domain-containing protein</fullName>
    </submittedName>
</protein>
<name>A0A410PVK8_9FIRM</name>
<dbReference type="OrthoDB" id="9792226at2"/>
<dbReference type="Pfam" id="PF07561">
    <property type="entry name" value="DUF1540"/>
    <property type="match status" value="2"/>
</dbReference>
<proteinExistence type="predicted"/>
<organism evidence="2 3">
    <name type="scientific">Aminipila luticellarii</name>
    <dbReference type="NCBI Taxonomy" id="2507160"/>
    <lineage>
        <taxon>Bacteria</taxon>
        <taxon>Bacillati</taxon>
        <taxon>Bacillota</taxon>
        <taxon>Clostridia</taxon>
        <taxon>Peptostreptococcales</taxon>
        <taxon>Anaerovoracaceae</taxon>
        <taxon>Aminipila</taxon>
    </lineage>
</organism>
<evidence type="ECO:0000313" key="3">
    <source>
        <dbReference type="Proteomes" id="UP000287601"/>
    </source>
</evidence>
<dbReference type="KEGG" id="amij:EQM06_06725"/>
<evidence type="ECO:0000313" key="2">
    <source>
        <dbReference type="EMBL" id="QAT42954.1"/>
    </source>
</evidence>
<sequence>MPALQCTVVPCSYNEKGCCCRPSIQVKGQTAHVSTDTACQSFAEKTQNQMISGVQYHSPNQSLSVDCDAHRCVYNKDQKCSAESVAINYGYSGTECSSFKQS</sequence>
<accession>A0A410PVK8</accession>
<evidence type="ECO:0000259" key="1">
    <source>
        <dbReference type="Pfam" id="PF07561"/>
    </source>
</evidence>
<dbReference type="EMBL" id="CP035281">
    <property type="protein sequence ID" value="QAT42954.1"/>
    <property type="molecule type" value="Genomic_DNA"/>
</dbReference>
<reference evidence="2 3" key="1">
    <citation type="submission" date="2019-01" db="EMBL/GenBank/DDBJ databases">
        <title>Draft genomes of a novel of Aminipila strains.</title>
        <authorList>
            <person name="Ma S."/>
        </authorList>
    </citation>
    <scope>NUCLEOTIDE SEQUENCE [LARGE SCALE GENOMIC DNA]</scope>
    <source>
        <strain evidence="3">JN-39</strain>
    </source>
</reference>
<feature type="domain" description="DUF1540" evidence="1">
    <location>
        <begin position="65"/>
        <end position="99"/>
    </location>
</feature>
<keyword evidence="3" id="KW-1185">Reference proteome</keyword>
<dbReference type="InterPro" id="IPR011437">
    <property type="entry name" value="DUF1540"/>
</dbReference>
<dbReference type="RefSeq" id="WP_128745603.1">
    <property type="nucleotide sequence ID" value="NZ_CP035281.1"/>
</dbReference>
<dbReference type="AlphaFoldDB" id="A0A410PVK8"/>
<feature type="domain" description="DUF1540" evidence="1">
    <location>
        <begin position="5"/>
        <end position="42"/>
    </location>
</feature>
<dbReference type="Proteomes" id="UP000287601">
    <property type="component" value="Chromosome"/>
</dbReference>